<dbReference type="InterPro" id="IPR010499">
    <property type="entry name" value="AraC_E-bd"/>
</dbReference>
<organism evidence="2">
    <name type="scientific">Candidatus Enterococcus clewellii</name>
    <dbReference type="NCBI Taxonomy" id="1834193"/>
    <lineage>
        <taxon>Bacteria</taxon>
        <taxon>Bacillati</taxon>
        <taxon>Bacillota</taxon>
        <taxon>Bacilli</taxon>
        <taxon>Lactobacillales</taxon>
        <taxon>Enterococcaceae</taxon>
        <taxon>Enterococcus</taxon>
    </lineage>
</organism>
<dbReference type="Proteomes" id="UP000195141">
    <property type="component" value="Chromosome"/>
</dbReference>
<sequence length="133" mass="15227">MNVYEIGSIRTNNFTADMGEKIGGLWQQVMPDIQGIAPIYAIYHEYESNYTGDYTLSLAVEPAKSENILELDEGQYRIFPVEQTPEDPSRNNVAETWQKIWQLEESGSLNRRYEKDYEKYAADGTVAIHIGIN</sequence>
<evidence type="ECO:0000313" key="4">
    <source>
        <dbReference type="Proteomes" id="UP000195141"/>
    </source>
</evidence>
<dbReference type="PANTHER" id="PTHR36444">
    <property type="entry name" value="TRANSCRIPTIONAL REGULATOR PROTEIN YOBU-RELATED"/>
    <property type="match status" value="1"/>
</dbReference>
<reference evidence="3" key="2">
    <citation type="submission" date="2017-05" db="EMBL/GenBank/DDBJ databases">
        <authorList>
            <consortium name="The Broad Institute Genomics Platform"/>
            <consortium name="The Broad Institute Genomic Center for Infectious Diseases"/>
            <person name="Earl A."/>
            <person name="Manson A."/>
            <person name="Schwartman J."/>
            <person name="Gilmore M."/>
            <person name="Abouelleil A."/>
            <person name="Cao P."/>
            <person name="Chapman S."/>
            <person name="Cusick C."/>
            <person name="Shea T."/>
            <person name="Young S."/>
            <person name="Neafsey D."/>
            <person name="Nusbaum C."/>
            <person name="Birren B."/>
        </authorList>
    </citation>
    <scope>NUCLEOTIDE SEQUENCE</scope>
    <source>
        <strain evidence="3">9E7_DIV0242</strain>
    </source>
</reference>
<protein>
    <recommendedName>
        <fullName evidence="1">AraC effector-binding domain-containing protein</fullName>
    </recommendedName>
</protein>
<dbReference type="InterPro" id="IPR011256">
    <property type="entry name" value="Reg_factor_effector_dom_sf"/>
</dbReference>
<accession>A0A242K647</accession>
<dbReference type="Gene3D" id="3.20.80.10">
    <property type="entry name" value="Regulatory factor, effector binding domain"/>
    <property type="match status" value="1"/>
</dbReference>
<reference evidence="2" key="1">
    <citation type="submission" date="2017-05" db="EMBL/GenBank/DDBJ databases">
        <title>The Genome Sequence of Enterococcus sp. 9E7_DIV0242.</title>
        <authorList>
            <consortium name="The Broad Institute Genomics Platform"/>
            <consortium name="The Broad Institute Genomic Center for Infectious Diseases"/>
            <person name="Earl A."/>
            <person name="Manson A."/>
            <person name="Schwartman J."/>
            <person name="Gilmore M."/>
            <person name="Abouelleil A."/>
            <person name="Cao P."/>
            <person name="Chapman S."/>
            <person name="Cusick C."/>
            <person name="Shea T."/>
            <person name="Young S."/>
            <person name="Neafsey D."/>
            <person name="Nusbaum C."/>
            <person name="Birren B."/>
        </authorList>
    </citation>
    <scope>NUCLEOTIDE SEQUENCE [LARGE SCALE GENOMIC DNA]</scope>
    <source>
        <strain evidence="2">9E7_DIV0242</strain>
    </source>
</reference>
<dbReference type="RefSeq" id="WP_086349065.1">
    <property type="nucleotide sequence ID" value="NZ_CP147247.1"/>
</dbReference>
<reference evidence="3" key="3">
    <citation type="submission" date="2024-03" db="EMBL/GenBank/DDBJ databases">
        <title>The Genome Sequence of Enterococcus sp. DIV0242b.</title>
        <authorList>
            <consortium name="The Broad Institute Genomics Platform"/>
            <consortium name="The Broad Institute Microbial Omics Core"/>
            <consortium name="The Broad Institute Genomic Center for Infectious Diseases"/>
            <person name="Earl A."/>
            <person name="Manson A."/>
            <person name="Gilmore M."/>
            <person name="Schwartman J."/>
            <person name="Shea T."/>
            <person name="Abouelleil A."/>
            <person name="Cao P."/>
            <person name="Chapman S."/>
            <person name="Cusick C."/>
            <person name="Young S."/>
            <person name="Neafsey D."/>
            <person name="Nusbaum C."/>
            <person name="Birren B."/>
        </authorList>
    </citation>
    <scope>NUCLEOTIDE SEQUENCE</scope>
    <source>
        <strain evidence="3">9E7_DIV0242</strain>
    </source>
</reference>
<dbReference type="OrthoDB" id="3173400at2"/>
<name>A0A242K647_9ENTE</name>
<evidence type="ECO:0000259" key="1">
    <source>
        <dbReference type="SMART" id="SM00871"/>
    </source>
</evidence>
<dbReference type="EMBL" id="CP147247">
    <property type="protein sequence ID" value="WYJ92092.1"/>
    <property type="molecule type" value="Genomic_DNA"/>
</dbReference>
<dbReference type="EMBL" id="NGMM01000003">
    <property type="protein sequence ID" value="OTP15780.1"/>
    <property type="molecule type" value="Genomic_DNA"/>
</dbReference>
<dbReference type="SMART" id="SM00871">
    <property type="entry name" value="AraC_E_bind"/>
    <property type="match status" value="1"/>
</dbReference>
<dbReference type="PANTHER" id="PTHR36444:SF2">
    <property type="entry name" value="TRANSCRIPTIONAL REGULATOR PROTEIN YOBU-RELATED"/>
    <property type="match status" value="1"/>
</dbReference>
<gene>
    <name evidence="2" type="ORF">A5888_001994</name>
    <name evidence="3" type="ORF">A5888_003865</name>
</gene>
<evidence type="ECO:0000313" key="2">
    <source>
        <dbReference type="EMBL" id="OTP15780.1"/>
    </source>
</evidence>
<feature type="domain" description="AraC effector-binding" evidence="1">
    <location>
        <begin position="1"/>
        <end position="133"/>
    </location>
</feature>
<evidence type="ECO:0000313" key="3">
    <source>
        <dbReference type="EMBL" id="WYJ92092.1"/>
    </source>
</evidence>
<proteinExistence type="predicted"/>
<dbReference type="AlphaFoldDB" id="A0A242K647"/>
<keyword evidence="4" id="KW-1185">Reference proteome</keyword>
<dbReference type="InterPro" id="IPR053182">
    <property type="entry name" value="YobU-like_regulator"/>
</dbReference>